<dbReference type="GeneID" id="106058306"/>
<keyword evidence="1" id="KW-0472">Membrane</keyword>
<dbReference type="OrthoDB" id="6156577at2759"/>
<protein>
    <submittedName>
        <fullName evidence="5">Uncharacterized protein LOC106058306 isoform X1</fullName>
    </submittedName>
</protein>
<evidence type="ECO:0000259" key="3">
    <source>
        <dbReference type="PROSITE" id="PS50835"/>
    </source>
</evidence>
<keyword evidence="1" id="KW-0812">Transmembrane</keyword>
<keyword evidence="2" id="KW-0732">Signal</keyword>
<evidence type="ECO:0000313" key="5">
    <source>
        <dbReference type="RefSeq" id="XP_055866011.1"/>
    </source>
</evidence>
<organism evidence="4 5">
    <name type="scientific">Biomphalaria glabrata</name>
    <name type="common">Bloodfluke planorb</name>
    <name type="synonym">Freshwater snail</name>
    <dbReference type="NCBI Taxonomy" id="6526"/>
    <lineage>
        <taxon>Eukaryota</taxon>
        <taxon>Metazoa</taxon>
        <taxon>Spiralia</taxon>
        <taxon>Lophotrochozoa</taxon>
        <taxon>Mollusca</taxon>
        <taxon>Gastropoda</taxon>
        <taxon>Heterobranchia</taxon>
        <taxon>Euthyneura</taxon>
        <taxon>Panpulmonata</taxon>
        <taxon>Hygrophila</taxon>
        <taxon>Lymnaeoidea</taxon>
        <taxon>Planorbidae</taxon>
        <taxon>Biomphalaria</taxon>
    </lineage>
</organism>
<sequence>MLSYVWKICLHIWIIYSSVQYCCEMLFCDSVEEKANAILQFPENTSQNDSFVYKNNEKVCICYMKQKKCDLFDKYKNNTICSVDNTNLTVTLKNVMRSTNNDTSQCWATRKNSKQLCCFQIVSKAENMTCVSRSEENIHVSCSATKVFPKAICMFTISNSSTQISHMIENASNSMFSPEDSTNDIFYYNASCEIYHNITLETVGNYSIIVSIYPNIENNSKLIHETNRTLNILFEKPSIQFSNCLASVVAHVIVSCSCQMKGLGSASATYNWFNNHSKTLLTNESLLTFVATKYDTAFLCEARSDTLNVTITNVYNITIITEMGNYVSIIIVIIAIIIIFFSTVLLSRYGNCRSRNLSTYFTLTEEKFLELIYVTEDFDNEDVYVLKTNVTKKLPGPNVSCLSLSTTEIEKVVSLKLRRNEDTYTRISYTEASHYHTIDRLSTLSTETTIDGKESTCGRFQLKSLAFDIKSDSAQSSTNVSESQGVYSFAQVKQEINVYECIT</sequence>
<feature type="signal peptide" evidence="2">
    <location>
        <begin position="1"/>
        <end position="24"/>
    </location>
</feature>
<dbReference type="InterPro" id="IPR007110">
    <property type="entry name" value="Ig-like_dom"/>
</dbReference>
<accession>A0A9W2YTM3</accession>
<dbReference type="AlphaFoldDB" id="A0A9W2YTM3"/>
<keyword evidence="4" id="KW-1185">Reference proteome</keyword>
<reference evidence="5" key="1">
    <citation type="submission" date="2025-08" db="UniProtKB">
        <authorList>
            <consortium name="RefSeq"/>
        </authorList>
    </citation>
    <scope>IDENTIFICATION</scope>
</reference>
<evidence type="ECO:0000256" key="2">
    <source>
        <dbReference type="SAM" id="SignalP"/>
    </source>
</evidence>
<feature type="transmembrane region" description="Helical" evidence="1">
    <location>
        <begin position="326"/>
        <end position="346"/>
    </location>
</feature>
<dbReference type="PROSITE" id="PS50835">
    <property type="entry name" value="IG_LIKE"/>
    <property type="match status" value="1"/>
</dbReference>
<feature type="chain" id="PRO_5040749968" evidence="2">
    <location>
        <begin position="25"/>
        <end position="503"/>
    </location>
</feature>
<keyword evidence="1" id="KW-1133">Transmembrane helix</keyword>
<dbReference type="Proteomes" id="UP001165740">
    <property type="component" value="Chromosome 14"/>
</dbReference>
<proteinExistence type="predicted"/>
<evidence type="ECO:0000313" key="4">
    <source>
        <dbReference type="Proteomes" id="UP001165740"/>
    </source>
</evidence>
<feature type="domain" description="Ig-like" evidence="3">
    <location>
        <begin position="237"/>
        <end position="310"/>
    </location>
</feature>
<dbReference type="RefSeq" id="XP_055866011.1">
    <property type="nucleotide sequence ID" value="XM_056010036.1"/>
</dbReference>
<evidence type="ECO:0000256" key="1">
    <source>
        <dbReference type="SAM" id="Phobius"/>
    </source>
</evidence>
<gene>
    <name evidence="5" type="primary">LOC106058306</name>
</gene>
<name>A0A9W2YTM3_BIOGL</name>